<reference evidence="2 3" key="1">
    <citation type="submission" date="2017-03" db="EMBL/GenBank/DDBJ databases">
        <title>Genomes of endolithic fungi from Antarctica.</title>
        <authorList>
            <person name="Coleine C."/>
            <person name="Masonjones S."/>
            <person name="Stajich J.E."/>
        </authorList>
    </citation>
    <scope>NUCLEOTIDE SEQUENCE [LARGE SCALE GENOMIC DNA]</scope>
    <source>
        <strain evidence="2 3">CCFEE 6315</strain>
    </source>
</reference>
<feature type="compositionally biased region" description="Acidic residues" evidence="1">
    <location>
        <begin position="105"/>
        <end position="127"/>
    </location>
</feature>
<evidence type="ECO:0000256" key="1">
    <source>
        <dbReference type="SAM" id="MobiDB-lite"/>
    </source>
</evidence>
<feature type="region of interest" description="Disordered" evidence="1">
    <location>
        <begin position="14"/>
        <end position="36"/>
    </location>
</feature>
<feature type="region of interest" description="Disordered" evidence="1">
    <location>
        <begin position="75"/>
        <end position="133"/>
    </location>
</feature>
<proteinExistence type="predicted"/>
<protein>
    <submittedName>
        <fullName evidence="2">Uncharacterized protein</fullName>
    </submittedName>
</protein>
<dbReference type="AlphaFoldDB" id="A0A4U0TMU3"/>
<evidence type="ECO:0000313" key="2">
    <source>
        <dbReference type="EMBL" id="TKA23096.1"/>
    </source>
</evidence>
<sequence length="133" mass="14543">MLVLDVAIDFRRGDDADRKDGEIQDMMPNDPGGRHDIVPDPHAFKSVNPGPKSKARAEGKSVVYVGAQDERQRLRQGVVDASDARRREASEGEQAEFGETAFENSGEEDDIEEEIESEENGGNDVDGEANKGL</sequence>
<keyword evidence="3" id="KW-1185">Reference proteome</keyword>
<dbReference type="EMBL" id="NAJL01000061">
    <property type="protein sequence ID" value="TKA23096.1"/>
    <property type="molecule type" value="Genomic_DNA"/>
</dbReference>
<comment type="caution">
    <text evidence="2">The sequence shown here is derived from an EMBL/GenBank/DDBJ whole genome shotgun (WGS) entry which is preliminary data.</text>
</comment>
<evidence type="ECO:0000313" key="3">
    <source>
        <dbReference type="Proteomes" id="UP000308549"/>
    </source>
</evidence>
<dbReference type="Proteomes" id="UP000308549">
    <property type="component" value="Unassembled WGS sequence"/>
</dbReference>
<gene>
    <name evidence="2" type="ORF">B0A50_07413</name>
</gene>
<name>A0A4U0TMU3_9PEZI</name>
<accession>A0A4U0TMU3</accession>
<organism evidence="2 3">
    <name type="scientific">Salinomyces thailandicus</name>
    <dbReference type="NCBI Taxonomy" id="706561"/>
    <lineage>
        <taxon>Eukaryota</taxon>
        <taxon>Fungi</taxon>
        <taxon>Dikarya</taxon>
        <taxon>Ascomycota</taxon>
        <taxon>Pezizomycotina</taxon>
        <taxon>Dothideomycetes</taxon>
        <taxon>Dothideomycetidae</taxon>
        <taxon>Mycosphaerellales</taxon>
        <taxon>Teratosphaeriaceae</taxon>
        <taxon>Salinomyces</taxon>
    </lineage>
</organism>